<evidence type="ECO:0000313" key="1">
    <source>
        <dbReference type="EMBL" id="MDP9823095.1"/>
    </source>
</evidence>
<name>A0ABT9NSS8_9ACTN</name>
<reference evidence="1 2" key="1">
    <citation type="submission" date="2023-07" db="EMBL/GenBank/DDBJ databases">
        <title>Sequencing the genomes of 1000 actinobacteria strains.</title>
        <authorList>
            <person name="Klenk H.-P."/>
        </authorList>
    </citation>
    <scope>NUCLEOTIDE SEQUENCE [LARGE SCALE GENOMIC DNA]</scope>
    <source>
        <strain evidence="1 2">GD13</strain>
    </source>
</reference>
<accession>A0ABT9NSS8</accession>
<sequence>MSDELDPLCSAKGCQQPATWAHRWNNPKLHTPERRKVWLACDDHRASLGDFLTARGFLRETVPFDPDQTEGLAV</sequence>
<evidence type="ECO:0000313" key="2">
    <source>
        <dbReference type="Proteomes" id="UP001240447"/>
    </source>
</evidence>
<dbReference type="RefSeq" id="WP_068123173.1">
    <property type="nucleotide sequence ID" value="NZ_CCXJ01000627.1"/>
</dbReference>
<protein>
    <recommendedName>
        <fullName evidence="3">Acetone carboxylase</fullName>
    </recommendedName>
</protein>
<comment type="caution">
    <text evidence="1">The sequence shown here is derived from an EMBL/GenBank/DDBJ whole genome shotgun (WGS) entry which is preliminary data.</text>
</comment>
<keyword evidence="2" id="KW-1185">Reference proteome</keyword>
<dbReference type="EMBL" id="JAUSQM010000001">
    <property type="protein sequence ID" value="MDP9823095.1"/>
    <property type="molecule type" value="Genomic_DNA"/>
</dbReference>
<organism evidence="1 2">
    <name type="scientific">Nocardioides massiliensis</name>
    <dbReference type="NCBI Taxonomy" id="1325935"/>
    <lineage>
        <taxon>Bacteria</taxon>
        <taxon>Bacillati</taxon>
        <taxon>Actinomycetota</taxon>
        <taxon>Actinomycetes</taxon>
        <taxon>Propionibacteriales</taxon>
        <taxon>Nocardioidaceae</taxon>
        <taxon>Nocardioides</taxon>
    </lineage>
</organism>
<evidence type="ECO:0008006" key="3">
    <source>
        <dbReference type="Google" id="ProtNLM"/>
    </source>
</evidence>
<gene>
    <name evidence="1" type="ORF">J2S59_002904</name>
</gene>
<dbReference type="Proteomes" id="UP001240447">
    <property type="component" value="Unassembled WGS sequence"/>
</dbReference>
<proteinExistence type="predicted"/>